<feature type="domain" description="Glycosyltransferase 2-like" evidence="1">
    <location>
        <begin position="9"/>
        <end position="177"/>
    </location>
</feature>
<dbReference type="InterPro" id="IPR029044">
    <property type="entry name" value="Nucleotide-diphossugar_trans"/>
</dbReference>
<comment type="caution">
    <text evidence="2">The sequence shown here is derived from an EMBL/GenBank/DDBJ whole genome shotgun (WGS) entry which is preliminary data.</text>
</comment>
<organism evidence="2 3">
    <name type="scientific">Candidatus Beckwithbacteria bacterium RBG_13_35_6</name>
    <dbReference type="NCBI Taxonomy" id="1797456"/>
    <lineage>
        <taxon>Bacteria</taxon>
        <taxon>Candidatus Beckwithiibacteriota</taxon>
    </lineage>
</organism>
<dbReference type="GO" id="GO:0006487">
    <property type="term" value="P:protein N-linked glycosylation"/>
    <property type="evidence" value="ECO:0007669"/>
    <property type="project" value="TreeGrafter"/>
</dbReference>
<dbReference type="PANTHER" id="PTHR10859:SF91">
    <property type="entry name" value="DOLICHYL-PHOSPHATE BETA-GLUCOSYLTRANSFERASE"/>
    <property type="match status" value="1"/>
</dbReference>
<gene>
    <name evidence="2" type="ORF">A3J78_00345</name>
</gene>
<protein>
    <recommendedName>
        <fullName evidence="1">Glycosyltransferase 2-like domain-containing protein</fullName>
    </recommendedName>
</protein>
<dbReference type="AlphaFoldDB" id="A0A1F5DI22"/>
<dbReference type="InterPro" id="IPR001173">
    <property type="entry name" value="Glyco_trans_2-like"/>
</dbReference>
<proteinExistence type="predicted"/>
<accession>A0A1F5DI22</accession>
<dbReference type="EMBL" id="MEZJ01000007">
    <property type="protein sequence ID" value="OGD54666.1"/>
    <property type="molecule type" value="Genomic_DNA"/>
</dbReference>
<dbReference type="Proteomes" id="UP000178758">
    <property type="component" value="Unassembled WGS sequence"/>
</dbReference>
<name>A0A1F5DI22_9BACT</name>
<dbReference type="Pfam" id="PF00535">
    <property type="entry name" value="Glycos_transf_2"/>
    <property type="match status" value="1"/>
</dbReference>
<evidence type="ECO:0000313" key="2">
    <source>
        <dbReference type="EMBL" id="OGD54666.1"/>
    </source>
</evidence>
<evidence type="ECO:0000313" key="3">
    <source>
        <dbReference type="Proteomes" id="UP000178758"/>
    </source>
</evidence>
<sequence length="257" mass="29609">MSDRKIFLSVVIPGFNEAENFNNGVLNEVEGYLRKQPYSWEVILVDDGSYDKTPILLQRFVKDNKNFRYLRIPHGGKLAAVKAGVMQARGKYILFTDFDQSTSIYEFDKMLTKFSRGADIVIANRYQQGSRVAKSTFLNHLKSRAWNTLTQIIVGKSIQDTSCGFKAFKTMIAKQLFAELKVHTLKTIKGKMPFMGCFDLELLLLAKKRGFKIAAIPVNYHFVKSHRLTVYEPMVIMGVLFKIWLYNKLHRYDKKLG</sequence>
<reference evidence="2 3" key="1">
    <citation type="journal article" date="2016" name="Nat. Commun.">
        <title>Thousands of microbial genomes shed light on interconnected biogeochemical processes in an aquifer system.</title>
        <authorList>
            <person name="Anantharaman K."/>
            <person name="Brown C.T."/>
            <person name="Hug L.A."/>
            <person name="Sharon I."/>
            <person name="Castelle C.J."/>
            <person name="Probst A.J."/>
            <person name="Thomas B.C."/>
            <person name="Singh A."/>
            <person name="Wilkins M.J."/>
            <person name="Karaoz U."/>
            <person name="Brodie E.L."/>
            <person name="Williams K.H."/>
            <person name="Hubbard S.S."/>
            <person name="Banfield J.F."/>
        </authorList>
    </citation>
    <scope>NUCLEOTIDE SEQUENCE [LARGE SCALE GENOMIC DNA]</scope>
</reference>
<evidence type="ECO:0000259" key="1">
    <source>
        <dbReference type="Pfam" id="PF00535"/>
    </source>
</evidence>
<dbReference type="SUPFAM" id="SSF53448">
    <property type="entry name" value="Nucleotide-diphospho-sugar transferases"/>
    <property type="match status" value="1"/>
</dbReference>
<dbReference type="Gene3D" id="3.90.550.10">
    <property type="entry name" value="Spore Coat Polysaccharide Biosynthesis Protein SpsA, Chain A"/>
    <property type="match status" value="1"/>
</dbReference>
<dbReference type="PANTHER" id="PTHR10859">
    <property type="entry name" value="GLYCOSYL TRANSFERASE"/>
    <property type="match status" value="1"/>
</dbReference>